<reference evidence="5" key="1">
    <citation type="journal article" date="2019" name="Int. J. Syst. Evol. Microbiol.">
        <title>The Global Catalogue of Microorganisms (GCM) 10K type strain sequencing project: providing services to taxonomists for standard genome sequencing and annotation.</title>
        <authorList>
            <consortium name="The Broad Institute Genomics Platform"/>
            <consortium name="The Broad Institute Genome Sequencing Center for Infectious Disease"/>
            <person name="Wu L."/>
            <person name="Ma J."/>
        </authorList>
    </citation>
    <scope>NUCLEOTIDE SEQUENCE [LARGE SCALE GENOMIC DNA]</scope>
    <source>
        <strain evidence="5">CGMCC 1.12478</strain>
    </source>
</reference>
<dbReference type="RefSeq" id="WP_229747691.1">
    <property type="nucleotide sequence ID" value="NZ_BMFC01000002.1"/>
</dbReference>
<gene>
    <name evidence="4" type="primary">nahG</name>
    <name evidence="4" type="ORF">GCM10011363_11560</name>
</gene>
<dbReference type="Proteomes" id="UP000645462">
    <property type="component" value="Unassembled WGS sequence"/>
</dbReference>
<keyword evidence="1" id="KW-0560">Oxidoreductase</keyword>
<name>A0ABQ1KDK2_9RHOB</name>
<dbReference type="InterPro" id="IPR036188">
    <property type="entry name" value="FAD/NAD-bd_sf"/>
</dbReference>
<dbReference type="Gene3D" id="3.50.50.60">
    <property type="entry name" value="FAD/NAD(P)-binding domain"/>
    <property type="match status" value="1"/>
</dbReference>
<dbReference type="PRINTS" id="PR00420">
    <property type="entry name" value="RNGMNOXGNASE"/>
</dbReference>
<evidence type="ECO:0000256" key="1">
    <source>
        <dbReference type="ARBA" id="ARBA00023002"/>
    </source>
</evidence>
<dbReference type="PANTHER" id="PTHR13789">
    <property type="entry name" value="MONOOXYGENASE"/>
    <property type="match status" value="1"/>
</dbReference>
<protein>
    <submittedName>
        <fullName evidence="4">Monooxygenase</fullName>
    </submittedName>
</protein>
<dbReference type="PANTHER" id="PTHR13789:SF309">
    <property type="entry name" value="PUTATIVE (AFU_ORTHOLOGUE AFUA_6G14510)-RELATED"/>
    <property type="match status" value="1"/>
</dbReference>
<dbReference type="SUPFAM" id="SSF54373">
    <property type="entry name" value="FAD-linked reductases, C-terminal domain"/>
    <property type="match status" value="1"/>
</dbReference>
<evidence type="ECO:0000256" key="2">
    <source>
        <dbReference type="ARBA" id="ARBA00023033"/>
    </source>
</evidence>
<evidence type="ECO:0000313" key="4">
    <source>
        <dbReference type="EMBL" id="GGB96592.1"/>
    </source>
</evidence>
<keyword evidence="5" id="KW-1185">Reference proteome</keyword>
<dbReference type="InterPro" id="IPR002938">
    <property type="entry name" value="FAD-bd"/>
</dbReference>
<feature type="domain" description="FAD-binding" evidence="3">
    <location>
        <begin position="7"/>
        <end position="342"/>
    </location>
</feature>
<proteinExistence type="predicted"/>
<comment type="caution">
    <text evidence="4">The sequence shown here is derived from an EMBL/GenBank/DDBJ whole genome shotgun (WGS) entry which is preliminary data.</text>
</comment>
<keyword evidence="2 4" id="KW-0503">Monooxygenase</keyword>
<sequence>MDLNALDITVIGGGIGGLSCALALRKRGASVTVLEQAQAITEVGAGIQVSPNGLRVIEALGLGAALAERSVQGQAVSLRNGGTGAEVARLDLTRLPPDQRYFFVHRADLVDLLSAAARDQGVAVRLLQRVDTVTQGDDRPRIVLATGDTRETDLVIGADGIHSAVRPVLNAAQKPFFTGQVAWRCIVPNTIGHPAHARVHMGPGRHMVTYPLRDGSVLNVVAVEERAQWAAESWSKQDDADNLLRAFAGFDAEVHQILSQAEAPGIWGLFRHPVAASWHGQGTALLGDAAHPTLPFLAQGANMAMEDAWVLADALAQAPDMDSGLSAYQQRRRARVSRVIDAASKNARNYHLSPGPFRFAAHTALGLLSRVSPGRMLGRFDWLYGHDVTRMTSAG</sequence>
<dbReference type="Pfam" id="PF01494">
    <property type="entry name" value="FAD_binding_3"/>
    <property type="match status" value="1"/>
</dbReference>
<dbReference type="GO" id="GO:0004497">
    <property type="term" value="F:monooxygenase activity"/>
    <property type="evidence" value="ECO:0007669"/>
    <property type="project" value="UniProtKB-KW"/>
</dbReference>
<evidence type="ECO:0000313" key="5">
    <source>
        <dbReference type="Proteomes" id="UP000645462"/>
    </source>
</evidence>
<dbReference type="SUPFAM" id="SSF51905">
    <property type="entry name" value="FAD/NAD(P)-binding domain"/>
    <property type="match status" value="1"/>
</dbReference>
<accession>A0ABQ1KDK2</accession>
<dbReference type="EMBL" id="BMFC01000002">
    <property type="protein sequence ID" value="GGB96592.1"/>
    <property type="molecule type" value="Genomic_DNA"/>
</dbReference>
<evidence type="ECO:0000259" key="3">
    <source>
        <dbReference type="Pfam" id="PF01494"/>
    </source>
</evidence>
<organism evidence="4 5">
    <name type="scientific">Marivita lacus</name>
    <dbReference type="NCBI Taxonomy" id="1323742"/>
    <lineage>
        <taxon>Bacteria</taxon>
        <taxon>Pseudomonadati</taxon>
        <taxon>Pseudomonadota</taxon>
        <taxon>Alphaproteobacteria</taxon>
        <taxon>Rhodobacterales</taxon>
        <taxon>Roseobacteraceae</taxon>
        <taxon>Marivita</taxon>
    </lineage>
</organism>
<dbReference type="InterPro" id="IPR050493">
    <property type="entry name" value="FAD-dep_Monooxygenase_BioMet"/>
</dbReference>